<evidence type="ECO:0000313" key="2">
    <source>
        <dbReference type="Proteomes" id="UP000824533"/>
    </source>
</evidence>
<gene>
    <name evidence="1" type="ORF">K1T71_008839</name>
</gene>
<organism evidence="1 2">
    <name type="scientific">Dendrolimus kikuchii</name>
    <dbReference type="NCBI Taxonomy" id="765133"/>
    <lineage>
        <taxon>Eukaryota</taxon>
        <taxon>Metazoa</taxon>
        <taxon>Ecdysozoa</taxon>
        <taxon>Arthropoda</taxon>
        <taxon>Hexapoda</taxon>
        <taxon>Insecta</taxon>
        <taxon>Pterygota</taxon>
        <taxon>Neoptera</taxon>
        <taxon>Endopterygota</taxon>
        <taxon>Lepidoptera</taxon>
        <taxon>Glossata</taxon>
        <taxon>Ditrysia</taxon>
        <taxon>Bombycoidea</taxon>
        <taxon>Lasiocampidae</taxon>
        <taxon>Dendrolimus</taxon>
    </lineage>
</organism>
<dbReference type="Proteomes" id="UP000824533">
    <property type="component" value="Linkage Group LG15"/>
</dbReference>
<evidence type="ECO:0000313" key="1">
    <source>
        <dbReference type="EMBL" id="KAJ0175680.1"/>
    </source>
</evidence>
<keyword evidence="2" id="KW-1185">Reference proteome</keyword>
<name>A0ACC1CVK7_9NEOP</name>
<protein>
    <submittedName>
        <fullName evidence="1">Uncharacterized protein</fullName>
    </submittedName>
</protein>
<dbReference type="EMBL" id="CM034401">
    <property type="protein sequence ID" value="KAJ0175680.1"/>
    <property type="molecule type" value="Genomic_DNA"/>
</dbReference>
<sequence length="501" mass="58674">MDVCRVCLSTESTMIPIDESFIEMYNTLTSLNVKMSDELPQYTCEKCVRDVKTFMEFREKSISSETALRRILIGFKPESNILNEENKYNELADNTSMILKKEIKNEIYDDELLDDAFDDTLIDCKEDILLGLDTLQDVKPERRPKRIRIKRKKKLKINNNSTLLWNVQADIKQEESEKLFCGLCKAAFEDVLELNEHLEKHIKDTQCAICNEITFTWAELLSHRLNHVPVKQKRCHLCYKRFSTCNYLQFHYMKEHFGEKSSLTCSFCFSSYDSPRKLRKHIWAMHSDKKYICDYCSKCFSVRANLRSHIISHMKRKNYVCDLCGVSFNYLSGLKDHTIRKHVSSKVYCRSCKRPFSSQDDHDRHKCANIKNVLCPTCGKYYTTSQIKRHLITHTNITTYKCNRCPATYKSRSGLKVHLDKHDGNKTQQCQFCAAKFYSGSTLIKHRRIHTGEKPYVCKICSKAFTGNHNLKVHMKVHGEYLVNKRDKTSETDTNHHISFE</sequence>
<proteinExistence type="predicted"/>
<reference evidence="1 2" key="1">
    <citation type="journal article" date="2021" name="Front. Genet.">
        <title>Chromosome-Level Genome Assembly Reveals Significant Gene Expansion in the Toll and IMD Signaling Pathways of Dendrolimus kikuchii.</title>
        <authorList>
            <person name="Zhou J."/>
            <person name="Wu P."/>
            <person name="Xiong Z."/>
            <person name="Liu N."/>
            <person name="Zhao N."/>
            <person name="Ji M."/>
            <person name="Qiu Y."/>
            <person name="Yang B."/>
        </authorList>
    </citation>
    <scope>NUCLEOTIDE SEQUENCE [LARGE SCALE GENOMIC DNA]</scope>
    <source>
        <strain evidence="1">Ann1</strain>
    </source>
</reference>
<comment type="caution">
    <text evidence="1">The sequence shown here is derived from an EMBL/GenBank/DDBJ whole genome shotgun (WGS) entry which is preliminary data.</text>
</comment>
<accession>A0ACC1CVK7</accession>